<keyword evidence="4" id="KW-1185">Reference proteome</keyword>
<feature type="compositionally biased region" description="Polar residues" evidence="1">
    <location>
        <begin position="151"/>
        <end position="163"/>
    </location>
</feature>
<dbReference type="Proteomes" id="UP000838412">
    <property type="component" value="Chromosome 3"/>
</dbReference>
<feature type="region of interest" description="Disordered" evidence="1">
    <location>
        <begin position="180"/>
        <end position="248"/>
    </location>
</feature>
<dbReference type="GO" id="GO:0005694">
    <property type="term" value="C:chromosome"/>
    <property type="evidence" value="ECO:0007669"/>
    <property type="project" value="TreeGrafter"/>
</dbReference>
<accession>A0A8K0EK62</accession>
<dbReference type="GO" id="GO:0071479">
    <property type="term" value="P:cellular response to ionizing radiation"/>
    <property type="evidence" value="ECO:0007669"/>
    <property type="project" value="InterPro"/>
</dbReference>
<reference evidence="3" key="1">
    <citation type="submission" date="2022-01" db="EMBL/GenBank/DDBJ databases">
        <authorList>
            <person name="Braso-Vives M."/>
        </authorList>
    </citation>
    <scope>NUCLEOTIDE SEQUENCE</scope>
</reference>
<evidence type="ECO:0000313" key="4">
    <source>
        <dbReference type="Proteomes" id="UP000838412"/>
    </source>
</evidence>
<dbReference type="InterPro" id="IPR029293">
    <property type="entry name" value="RHNO1"/>
</dbReference>
<dbReference type="GO" id="GO:0005634">
    <property type="term" value="C:nucleus"/>
    <property type="evidence" value="ECO:0007669"/>
    <property type="project" value="InterPro"/>
</dbReference>
<dbReference type="AlphaFoldDB" id="A0A8K0EK62"/>
<proteinExistence type="predicted"/>
<dbReference type="OrthoDB" id="9942438at2759"/>
<keyword evidence="2" id="KW-0472">Membrane</keyword>
<evidence type="ECO:0000313" key="3">
    <source>
        <dbReference type="EMBL" id="CAH1257118.1"/>
    </source>
</evidence>
<organism evidence="3 4">
    <name type="scientific">Branchiostoma lanceolatum</name>
    <name type="common">Common lancelet</name>
    <name type="synonym">Amphioxus lanceolatum</name>
    <dbReference type="NCBI Taxonomy" id="7740"/>
    <lineage>
        <taxon>Eukaryota</taxon>
        <taxon>Metazoa</taxon>
        <taxon>Chordata</taxon>
        <taxon>Cephalochordata</taxon>
        <taxon>Leptocardii</taxon>
        <taxon>Amphioxiformes</taxon>
        <taxon>Branchiostomatidae</taxon>
        <taxon>Branchiostoma</taxon>
    </lineage>
</organism>
<dbReference type="PANTHER" id="PTHR35541:SF1">
    <property type="entry name" value="RAD9, HUS1, RAD1-INTERACTING NUCLEAR ORPHAN PROTEIN 1"/>
    <property type="match status" value="1"/>
</dbReference>
<protein>
    <submittedName>
        <fullName evidence="3">Hypp1782 protein</fullName>
    </submittedName>
</protein>
<feature type="region of interest" description="Disordered" evidence="1">
    <location>
        <begin position="119"/>
        <end position="163"/>
    </location>
</feature>
<evidence type="ECO:0000256" key="1">
    <source>
        <dbReference type="SAM" id="MobiDB-lite"/>
    </source>
</evidence>
<sequence>MPAVRTLCGLVRIWIFCVAMPFFFAGAGRMMMIFLTLDKSAACCWLAEFAAIPKTETMPRRRKKTGDQKRPLMFVESPCEGPRHDTTMVSAADSPITADIVMVDPDDTSAWVSPQFRASQMACSEPKRRKRGTKKTSNNQSAVVGRRKRNPTGQENINAAQTNDIKTRLKYGVLKFEGERTLPDSSSSNDSSLEELDISEEEDAPRCLEEQQVTPNRVHEKGLRRLSKTKDHHQENRANREPLLPPKDWMDKVNTAARDVLVQDTPVGCYGMKVSARRRQELLRAKSLPNLE</sequence>
<dbReference type="EMBL" id="OV696688">
    <property type="protein sequence ID" value="CAH1257118.1"/>
    <property type="molecule type" value="Genomic_DNA"/>
</dbReference>
<keyword evidence="2" id="KW-0812">Transmembrane</keyword>
<dbReference type="Pfam" id="PF15319">
    <property type="entry name" value="RHINO"/>
    <property type="match status" value="1"/>
</dbReference>
<gene>
    <name evidence="3" type="primary">Hypp1782</name>
    <name evidence="3" type="ORF">BLAG_LOCUS15151</name>
</gene>
<dbReference type="GO" id="GO:0000725">
    <property type="term" value="P:recombinational repair"/>
    <property type="evidence" value="ECO:0007669"/>
    <property type="project" value="TreeGrafter"/>
</dbReference>
<evidence type="ECO:0000256" key="2">
    <source>
        <dbReference type="SAM" id="Phobius"/>
    </source>
</evidence>
<feature type="compositionally biased region" description="Basic and acidic residues" evidence="1">
    <location>
        <begin position="217"/>
        <end position="240"/>
    </location>
</feature>
<feature type="transmembrane region" description="Helical" evidence="2">
    <location>
        <begin position="7"/>
        <end position="25"/>
    </location>
</feature>
<dbReference type="PANTHER" id="PTHR35541">
    <property type="entry name" value="RAD9, HUS1, RAD1-INTERACTING NUCLEAR ORPHAN PROTEIN 1"/>
    <property type="match status" value="1"/>
</dbReference>
<dbReference type="GO" id="GO:0000077">
    <property type="term" value="P:DNA damage checkpoint signaling"/>
    <property type="evidence" value="ECO:0007669"/>
    <property type="project" value="InterPro"/>
</dbReference>
<feature type="compositionally biased region" description="Acidic residues" evidence="1">
    <location>
        <begin position="192"/>
        <end position="203"/>
    </location>
</feature>
<keyword evidence="2" id="KW-1133">Transmembrane helix</keyword>
<name>A0A8K0EK62_BRALA</name>